<evidence type="ECO:0000313" key="2">
    <source>
        <dbReference type="EMBL" id="BCO36334.1"/>
    </source>
</evidence>
<reference evidence="2 3" key="1">
    <citation type="submission" date="2020-12" db="EMBL/GenBank/DDBJ databases">
        <title>Complete genome sequence of Mycobacterium heckeshornense JCM 15655T, closely related to a pathogenic non-tuberculous mycobacterial species Mycobacterium xenopi.</title>
        <authorList>
            <person name="Yoshida M."/>
            <person name="Fukano H."/>
            <person name="Asakura T."/>
            <person name="Suzuki M."/>
            <person name="Hoshino Y."/>
        </authorList>
    </citation>
    <scope>NUCLEOTIDE SEQUENCE [LARGE SCALE GENOMIC DNA]</scope>
    <source>
        <strain evidence="2 3">JCM 15655</strain>
    </source>
</reference>
<keyword evidence="3" id="KW-1185">Reference proteome</keyword>
<proteinExistence type="predicted"/>
<feature type="transmembrane region" description="Helical" evidence="1">
    <location>
        <begin position="20"/>
        <end position="43"/>
    </location>
</feature>
<gene>
    <name evidence="2" type="ORF">MHEC_27670</name>
</gene>
<evidence type="ECO:0000256" key="1">
    <source>
        <dbReference type="SAM" id="Phobius"/>
    </source>
</evidence>
<dbReference type="Pfam" id="PF02405">
    <property type="entry name" value="MlaE"/>
    <property type="match status" value="1"/>
</dbReference>
<feature type="transmembrane region" description="Helical" evidence="1">
    <location>
        <begin position="64"/>
        <end position="86"/>
    </location>
</feature>
<feature type="transmembrane region" description="Helical" evidence="1">
    <location>
        <begin position="249"/>
        <end position="268"/>
    </location>
</feature>
<evidence type="ECO:0000313" key="3">
    <source>
        <dbReference type="Proteomes" id="UP000595446"/>
    </source>
</evidence>
<dbReference type="PANTHER" id="PTHR30188:SF4">
    <property type="entry name" value="PROTEIN TRIGALACTOSYLDIACYLGLYCEROL 1, CHLOROPLASTIC"/>
    <property type="match status" value="1"/>
</dbReference>
<feature type="transmembrane region" description="Helical" evidence="1">
    <location>
        <begin position="206"/>
        <end position="229"/>
    </location>
</feature>
<dbReference type="InterPro" id="IPR030802">
    <property type="entry name" value="Permease_MalE"/>
</dbReference>
<name>A0A7R7GUK0_9MYCO</name>
<dbReference type="GO" id="GO:0043190">
    <property type="term" value="C:ATP-binding cassette (ABC) transporter complex"/>
    <property type="evidence" value="ECO:0007669"/>
    <property type="project" value="InterPro"/>
</dbReference>
<dbReference type="GO" id="GO:0005548">
    <property type="term" value="F:phospholipid transporter activity"/>
    <property type="evidence" value="ECO:0007669"/>
    <property type="project" value="TreeGrafter"/>
</dbReference>
<dbReference type="AlphaFoldDB" id="A0A7R7GUK0"/>
<sequence length="272" mass="28367">MVATAPPVMPVHPLVKPIRALVTPFRGFGGFVALSLDVLVVLFRSRFAWREFIEQLWFIARVSTGPGAMVAFGFNVLAAFMFNVLLLEIGAADLSGAGVALAVVSQTAPITTTLALGGAAATAMCADLGSRTIREEIDAMKVMGVDPVQRLVVPRVVALAVSGVLLFAVVCTVCLVTGFSFSVYFQDVNPGSFMASLTLLTGLPDLIVAIVKALVFGATAGLIACYKGLHVAGGSQGVGTAVNETVVLTYMALFVLSTVLTTVGDALIRVMR</sequence>
<keyword evidence="1" id="KW-0812">Transmembrane</keyword>
<keyword evidence="1" id="KW-1133">Transmembrane helix</keyword>
<dbReference type="Proteomes" id="UP000595446">
    <property type="component" value="Chromosome"/>
</dbReference>
<dbReference type="PANTHER" id="PTHR30188">
    <property type="entry name" value="ABC TRANSPORTER PERMEASE PROTEIN-RELATED"/>
    <property type="match status" value="1"/>
</dbReference>
<dbReference type="EMBL" id="AP024237">
    <property type="protein sequence ID" value="BCO36334.1"/>
    <property type="molecule type" value="Genomic_DNA"/>
</dbReference>
<feature type="transmembrane region" description="Helical" evidence="1">
    <location>
        <begin position="156"/>
        <end position="185"/>
    </location>
</feature>
<organism evidence="2 3">
    <name type="scientific">Mycobacterium heckeshornense</name>
    <dbReference type="NCBI Taxonomy" id="110505"/>
    <lineage>
        <taxon>Bacteria</taxon>
        <taxon>Bacillati</taxon>
        <taxon>Actinomycetota</taxon>
        <taxon>Actinomycetes</taxon>
        <taxon>Mycobacteriales</taxon>
        <taxon>Mycobacteriaceae</taxon>
        <taxon>Mycobacterium</taxon>
    </lineage>
</organism>
<keyword evidence="1" id="KW-0472">Membrane</keyword>
<protein>
    <submittedName>
        <fullName evidence="2">ABC transporter permease</fullName>
    </submittedName>
</protein>
<accession>A0A7R7GUK0</accession>